<evidence type="ECO:0000313" key="2">
    <source>
        <dbReference type="EMBL" id="JAP94324.1"/>
    </source>
</evidence>
<sequence length="445" mass="50853">IKGSFYLMDGNYTTSKTTILSGTGRYFPEYKRGVVQFIKPSLFARQKFSLNETILKQQASTLQHWPPAENKSISDSEIKRAEALAKSNCKGELYFSYLEQCREISHKYEYLPDGQLKIILDGIKLNETCELVNNVALSAISHECAFSIDLNGDIYNDAQVNKRSSVFFVIMLLLAFAQLLLLLPFLFTHNLVQVDQTPLVALILWANSSYVFIVYVMLLGQMDRINLIPALLLTIVLFPSIIAPVLKLAIKIFEFYRGRFQNMALLGASSATTVLCLLPGISIIFIGYFASFQLTSVVCSIFYNWFVFYELELFLNRKIAKAQIPVQMAVLDYLVKFLMGGHALGSDNWMGFEYKEFWWFVLLLSPLLQILYYFQCKLGAKLWFKVDKTGLFDYSLELLPETLFQSVEIDFEGQVIPFKDQNLGKCCNPAHRHSLTHVEDSPQKM</sequence>
<name>A0A146KEL6_9EUKA</name>
<keyword evidence="1" id="KW-0472">Membrane</keyword>
<protein>
    <submittedName>
        <fullName evidence="2">Zinc finger, C3HC4 type (RING finger) and transmembrane domain-containing protein</fullName>
    </submittedName>
</protein>
<feature type="transmembrane region" description="Helical" evidence="1">
    <location>
        <begin position="166"/>
        <end position="187"/>
    </location>
</feature>
<keyword evidence="1 2" id="KW-0812">Transmembrane</keyword>
<feature type="transmembrane region" description="Helical" evidence="1">
    <location>
        <begin position="262"/>
        <end position="288"/>
    </location>
</feature>
<organism evidence="2">
    <name type="scientific">Trepomonas sp. PC1</name>
    <dbReference type="NCBI Taxonomy" id="1076344"/>
    <lineage>
        <taxon>Eukaryota</taxon>
        <taxon>Metamonada</taxon>
        <taxon>Diplomonadida</taxon>
        <taxon>Hexamitidae</taxon>
        <taxon>Hexamitinae</taxon>
        <taxon>Trepomonas</taxon>
    </lineage>
</organism>
<feature type="transmembrane region" description="Helical" evidence="1">
    <location>
        <begin position="199"/>
        <end position="218"/>
    </location>
</feature>
<feature type="non-terminal residue" evidence="2">
    <location>
        <position position="1"/>
    </location>
</feature>
<reference evidence="2" key="1">
    <citation type="submission" date="2015-07" db="EMBL/GenBank/DDBJ databases">
        <title>Adaptation to a free-living lifestyle via gene acquisitions in the diplomonad Trepomonas sp. PC1.</title>
        <authorList>
            <person name="Xu F."/>
            <person name="Jerlstrom-Hultqvist J."/>
            <person name="Kolisko M."/>
            <person name="Simpson A.G.B."/>
            <person name="Roger A.J."/>
            <person name="Svard S.G."/>
            <person name="Andersson J.O."/>
        </authorList>
    </citation>
    <scope>NUCLEOTIDE SEQUENCE</scope>
    <source>
        <strain evidence="2">PC1</strain>
    </source>
</reference>
<feature type="transmembrane region" description="Helical" evidence="1">
    <location>
        <begin position="294"/>
        <end position="314"/>
    </location>
</feature>
<feature type="transmembrane region" description="Helical" evidence="1">
    <location>
        <begin position="230"/>
        <end position="250"/>
    </location>
</feature>
<feature type="non-terminal residue" evidence="2">
    <location>
        <position position="445"/>
    </location>
</feature>
<keyword evidence="1" id="KW-1133">Transmembrane helix</keyword>
<proteinExistence type="predicted"/>
<gene>
    <name evidence="2" type="ORF">TPC1_13068</name>
</gene>
<evidence type="ECO:0000256" key="1">
    <source>
        <dbReference type="SAM" id="Phobius"/>
    </source>
</evidence>
<accession>A0A146KEL6</accession>
<dbReference type="EMBL" id="GDID01002282">
    <property type="protein sequence ID" value="JAP94324.1"/>
    <property type="molecule type" value="Transcribed_RNA"/>
</dbReference>
<dbReference type="AlphaFoldDB" id="A0A146KEL6"/>
<feature type="transmembrane region" description="Helical" evidence="1">
    <location>
        <begin position="357"/>
        <end position="374"/>
    </location>
</feature>